<dbReference type="EMBL" id="JAMZIH010007232">
    <property type="protein sequence ID" value="KAJ1673219.1"/>
    <property type="molecule type" value="Genomic_DNA"/>
</dbReference>
<evidence type="ECO:0000313" key="1">
    <source>
        <dbReference type="EMBL" id="KAJ1673219.1"/>
    </source>
</evidence>
<protein>
    <submittedName>
        <fullName evidence="1">Uncharacterized protein</fullName>
    </submittedName>
</protein>
<dbReference type="Proteomes" id="UP001145114">
    <property type="component" value="Unassembled WGS sequence"/>
</dbReference>
<keyword evidence="2" id="KW-1185">Reference proteome</keyword>
<name>A0ACC1HFV9_9FUNG</name>
<feature type="non-terminal residue" evidence="1">
    <location>
        <position position="1"/>
    </location>
</feature>
<sequence length="495" mass="53419">QPRARPVQLAPTWAPVERHVNPNGGTDLIKVTKAPRYQQFPFPNEYGGVDILALSMSLQSGLPMEVVNALNTLVTITAVPILTVPIKDCGELLEILAELLNEAVTSNTDRAAQTAFEAFIDLPEDSPIKLSVSSPPTNEPKAIIDRSNSDAPVARSGDGSPKAAGRGVTAGDGSIVRPNVGYSDVRRLAHRAFEMYPGYVESCESRICESVIDAASAIPRWSLDSDWMLVLVYILRNLSFDAQNAQHMAGSAELLQALESAIDATLDVCEHGMDSMSTHQADRMLEIQKSILLIVSHLSQHINLRASGKGFLLGVVRLLLFFLDKASIDELTAQWSELALRAQAHQTQQLRMETPSGESLDGDVSGYYPSLAFEILGLLTLSDLNQNVFATLVPAHLIRDLAYSCVDIVTNHDAAFISSASTGLPTWSRSQMRLMWLQQVLIALYNLAAMITPTSLIGSALDLSSLVPEAAKFLAAKHTAGPTAGVPSPAGHSHR</sequence>
<accession>A0ACC1HFV9</accession>
<organism evidence="1 2">
    <name type="scientific">Spiromyces aspiralis</name>
    <dbReference type="NCBI Taxonomy" id="68401"/>
    <lineage>
        <taxon>Eukaryota</taxon>
        <taxon>Fungi</taxon>
        <taxon>Fungi incertae sedis</taxon>
        <taxon>Zoopagomycota</taxon>
        <taxon>Kickxellomycotina</taxon>
        <taxon>Kickxellomycetes</taxon>
        <taxon>Kickxellales</taxon>
        <taxon>Kickxellaceae</taxon>
        <taxon>Spiromyces</taxon>
    </lineage>
</organism>
<feature type="non-terminal residue" evidence="1">
    <location>
        <position position="495"/>
    </location>
</feature>
<proteinExistence type="predicted"/>
<comment type="caution">
    <text evidence="1">The sequence shown here is derived from an EMBL/GenBank/DDBJ whole genome shotgun (WGS) entry which is preliminary data.</text>
</comment>
<evidence type="ECO:0000313" key="2">
    <source>
        <dbReference type="Proteomes" id="UP001145114"/>
    </source>
</evidence>
<reference evidence="1" key="1">
    <citation type="submission" date="2022-06" db="EMBL/GenBank/DDBJ databases">
        <title>Phylogenomic reconstructions and comparative analyses of Kickxellomycotina fungi.</title>
        <authorList>
            <person name="Reynolds N.K."/>
            <person name="Stajich J.E."/>
            <person name="Barry K."/>
            <person name="Grigoriev I.V."/>
            <person name="Crous P."/>
            <person name="Smith M.E."/>
        </authorList>
    </citation>
    <scope>NUCLEOTIDE SEQUENCE</scope>
    <source>
        <strain evidence="1">RSA 2271</strain>
    </source>
</reference>
<gene>
    <name evidence="1" type="ORF">EV182_005667</name>
</gene>